<keyword evidence="9" id="KW-1185">Reference proteome</keyword>
<keyword evidence="2 3" id="KW-0067">ATP-binding</keyword>
<proteinExistence type="predicted"/>
<dbReference type="PANTHER" id="PTHR26392">
    <property type="entry name" value="MITOGEN-ACTIVATED PROTEIN KINASE KINASE KINASE 7-RELATED"/>
    <property type="match status" value="1"/>
</dbReference>
<sequence>MEPSKKQSHFARQGTPSLKLRNIKSDTLKQYIEKPTNDKDWCKKIEIKIPNSLLKGGVVIVDSPGIGDSEQVCKIALEFLPQAFAFIYVINSPNAGGMQDDRLMRIVKEWNKLYRGDKCKGLTSESALFVCNKWDDAEKQTKTNLSNKEKIKNEIICKLKKKIPNLNEKSQVIEMSVFTAAQIQQKFGVMSDDLSSLINGLRRLLPLCLEKKTEHFYRMNSDCLKSLSDQVKGEVNNAKRSREDRLKAQKDVEMKLEKLKDGAFIKDTDKALSRHVKNISAQVKSCLQQDEVRSAFCTWEKKDLPQIDDCQRGKVERLKNIYNQSLEQRFEKILQTLEKREQLFSKAHADLEQRFRQGFFEFEKDVRDIDQVLVGESTDEVLVQFEDCSLLDSRVKKFIFLTSVVFMPVLFPIGLAAAVLSAPVIGYLAVERILNERHLRNDPCQVLRELSTHFLQKNIDEVIFNRVLQEFTDERERIDSIKRCYKELLEKYEKKCKDLTKREDEETRKGTVEMLSPLYTKLEDMSQNLTFDAIQHGIRVMSPSCEVDKRTLYYETRIGGGSYGKVYKGRISLPGREKKVAVKKLKVPPQASNVAPFLGEANILMKLKHTHIVEFYGVVMDVKDNKLRFLALVFELCKANLKNHIFKKEENKPWRTNSAAIITCRWGVEILDALEFIHSKKIVHRDLKLENVLITKMEQIKVADLGLATFKNQITGTYCGSPWYMAPEISRENRIYDSKVDMYSFGLMMWEMWFGEIVRPEPISCSQDEVTRQINERKQRAEGRGGTRHPPPTKWIELMVCLWNAEPCVRKTAMESKELMKEVKQSLNEEKRF</sequence>
<keyword evidence="6" id="KW-1133">Transmembrane helix</keyword>
<dbReference type="Pfam" id="PF00069">
    <property type="entry name" value="Pkinase"/>
    <property type="match status" value="1"/>
</dbReference>
<feature type="transmembrane region" description="Helical" evidence="6">
    <location>
        <begin position="398"/>
        <end position="430"/>
    </location>
</feature>
<dbReference type="EMBL" id="CALNXK010000348">
    <property type="protein sequence ID" value="CAH3183262.1"/>
    <property type="molecule type" value="Genomic_DNA"/>
</dbReference>
<dbReference type="SMART" id="SM00220">
    <property type="entry name" value="S_TKc"/>
    <property type="match status" value="1"/>
</dbReference>
<feature type="binding site" evidence="3">
    <location>
        <position position="584"/>
    </location>
    <ligand>
        <name>ATP</name>
        <dbReference type="ChEBI" id="CHEBI:30616"/>
    </ligand>
</feature>
<feature type="coiled-coil region" evidence="4">
    <location>
        <begin position="323"/>
        <end position="354"/>
    </location>
</feature>
<feature type="coiled-coil region" evidence="4">
    <location>
        <begin position="482"/>
        <end position="509"/>
    </location>
</feature>
<evidence type="ECO:0000256" key="6">
    <source>
        <dbReference type="SAM" id="Phobius"/>
    </source>
</evidence>
<protein>
    <recommendedName>
        <fullName evidence="7">Protein kinase domain-containing protein</fullName>
    </recommendedName>
</protein>
<keyword evidence="4" id="KW-0175">Coiled coil</keyword>
<dbReference type="Gene3D" id="1.10.510.10">
    <property type="entry name" value="Transferase(Phosphotransferase) domain 1"/>
    <property type="match status" value="1"/>
</dbReference>
<feature type="compositionally biased region" description="Basic and acidic residues" evidence="5">
    <location>
        <begin position="769"/>
        <end position="785"/>
    </location>
</feature>
<feature type="region of interest" description="Disordered" evidence="5">
    <location>
        <begin position="768"/>
        <end position="791"/>
    </location>
</feature>
<dbReference type="PROSITE" id="PS00108">
    <property type="entry name" value="PROTEIN_KINASE_ST"/>
    <property type="match status" value="1"/>
</dbReference>
<dbReference type="InterPro" id="IPR008271">
    <property type="entry name" value="Ser/Thr_kinase_AS"/>
</dbReference>
<evidence type="ECO:0000256" key="3">
    <source>
        <dbReference type="PROSITE-ProRule" id="PRU10141"/>
    </source>
</evidence>
<organism evidence="8 9">
    <name type="scientific">Porites lobata</name>
    <dbReference type="NCBI Taxonomy" id="104759"/>
    <lineage>
        <taxon>Eukaryota</taxon>
        <taxon>Metazoa</taxon>
        <taxon>Cnidaria</taxon>
        <taxon>Anthozoa</taxon>
        <taxon>Hexacorallia</taxon>
        <taxon>Scleractinia</taxon>
        <taxon>Fungiina</taxon>
        <taxon>Poritidae</taxon>
        <taxon>Porites</taxon>
    </lineage>
</organism>
<dbReference type="PROSITE" id="PS00107">
    <property type="entry name" value="PROTEIN_KINASE_ATP"/>
    <property type="match status" value="1"/>
</dbReference>
<dbReference type="InterPro" id="IPR027417">
    <property type="entry name" value="P-loop_NTPase"/>
</dbReference>
<dbReference type="PROSITE" id="PS50011">
    <property type="entry name" value="PROTEIN_KINASE_DOM"/>
    <property type="match status" value="1"/>
</dbReference>
<evidence type="ECO:0000259" key="7">
    <source>
        <dbReference type="PROSITE" id="PS50011"/>
    </source>
</evidence>
<dbReference type="InterPro" id="IPR000719">
    <property type="entry name" value="Prot_kinase_dom"/>
</dbReference>
<evidence type="ECO:0000313" key="9">
    <source>
        <dbReference type="Proteomes" id="UP001159405"/>
    </source>
</evidence>
<evidence type="ECO:0000256" key="2">
    <source>
        <dbReference type="ARBA" id="ARBA00022840"/>
    </source>
</evidence>
<feature type="domain" description="Protein kinase" evidence="7">
    <location>
        <begin position="552"/>
        <end position="833"/>
    </location>
</feature>
<gene>
    <name evidence="8" type="ORF">PLOB_00028169</name>
</gene>
<accession>A0ABN8RV91</accession>
<comment type="caution">
    <text evidence="8">The sequence shown here is derived from an EMBL/GenBank/DDBJ whole genome shotgun (WGS) entry which is preliminary data.</text>
</comment>
<evidence type="ECO:0000256" key="4">
    <source>
        <dbReference type="SAM" id="Coils"/>
    </source>
</evidence>
<dbReference type="InterPro" id="IPR017441">
    <property type="entry name" value="Protein_kinase_ATP_BS"/>
</dbReference>
<keyword evidence="6" id="KW-0812">Transmembrane</keyword>
<reference evidence="8 9" key="1">
    <citation type="submission" date="2022-05" db="EMBL/GenBank/DDBJ databases">
        <authorList>
            <consortium name="Genoscope - CEA"/>
            <person name="William W."/>
        </authorList>
    </citation>
    <scope>NUCLEOTIDE SEQUENCE [LARGE SCALE GENOMIC DNA]</scope>
</reference>
<evidence type="ECO:0000256" key="1">
    <source>
        <dbReference type="ARBA" id="ARBA00022741"/>
    </source>
</evidence>
<dbReference type="InterPro" id="IPR011009">
    <property type="entry name" value="Kinase-like_dom_sf"/>
</dbReference>
<evidence type="ECO:0000313" key="8">
    <source>
        <dbReference type="EMBL" id="CAH3183262.1"/>
    </source>
</evidence>
<keyword evidence="6" id="KW-0472">Membrane</keyword>
<keyword evidence="1 3" id="KW-0547">Nucleotide-binding</keyword>
<name>A0ABN8RV91_9CNID</name>
<dbReference type="PANTHER" id="PTHR26392:SF92">
    <property type="entry name" value="PROTEIN KINASE DOMAIN-CONTAINING PROTEIN"/>
    <property type="match status" value="1"/>
</dbReference>
<dbReference type="Proteomes" id="UP001159405">
    <property type="component" value="Unassembled WGS sequence"/>
</dbReference>
<evidence type="ECO:0000256" key="5">
    <source>
        <dbReference type="SAM" id="MobiDB-lite"/>
    </source>
</evidence>
<dbReference type="Gene3D" id="3.40.50.300">
    <property type="entry name" value="P-loop containing nucleotide triphosphate hydrolases"/>
    <property type="match status" value="1"/>
</dbReference>
<dbReference type="CDD" id="cd00180">
    <property type="entry name" value="PKc"/>
    <property type="match status" value="1"/>
</dbReference>
<dbReference type="SUPFAM" id="SSF56112">
    <property type="entry name" value="Protein kinase-like (PK-like)"/>
    <property type="match status" value="1"/>
</dbReference>
<dbReference type="SUPFAM" id="SSF52540">
    <property type="entry name" value="P-loop containing nucleoside triphosphate hydrolases"/>
    <property type="match status" value="1"/>
</dbReference>